<dbReference type="EMBL" id="JXTC01000028">
    <property type="protein sequence ID" value="PON97906.1"/>
    <property type="molecule type" value="Genomic_DNA"/>
</dbReference>
<dbReference type="InterPro" id="IPR012972">
    <property type="entry name" value="NLE"/>
</dbReference>
<keyword evidence="3" id="KW-0677">Repeat</keyword>
<comment type="subcellular location">
    <subcellularLocation>
        <location evidence="1">Nucleus</location>
        <location evidence="1">Nucleolus</location>
    </subcellularLocation>
</comment>
<feature type="region of interest" description="Disordered" evidence="6">
    <location>
        <begin position="172"/>
        <end position="197"/>
    </location>
</feature>
<dbReference type="InParanoid" id="A0A2P5FJH5"/>
<dbReference type="PANTHER" id="PTHR19848:SF0">
    <property type="entry name" value="NOTCHLESS PROTEIN HOMOLOG 1"/>
    <property type="match status" value="1"/>
</dbReference>
<organism evidence="8 9">
    <name type="scientific">Trema orientale</name>
    <name type="common">Charcoal tree</name>
    <name type="synonym">Celtis orientalis</name>
    <dbReference type="NCBI Taxonomy" id="63057"/>
    <lineage>
        <taxon>Eukaryota</taxon>
        <taxon>Viridiplantae</taxon>
        <taxon>Streptophyta</taxon>
        <taxon>Embryophyta</taxon>
        <taxon>Tracheophyta</taxon>
        <taxon>Spermatophyta</taxon>
        <taxon>Magnoliopsida</taxon>
        <taxon>eudicotyledons</taxon>
        <taxon>Gunneridae</taxon>
        <taxon>Pentapetalae</taxon>
        <taxon>rosids</taxon>
        <taxon>fabids</taxon>
        <taxon>Rosales</taxon>
        <taxon>Cannabaceae</taxon>
        <taxon>Trema</taxon>
    </lineage>
</organism>
<dbReference type="InterPro" id="IPR036322">
    <property type="entry name" value="WD40_repeat_dom_sf"/>
</dbReference>
<gene>
    <name evidence="8" type="ORF">TorRG33x02_062210</name>
</gene>
<dbReference type="InterPro" id="IPR019775">
    <property type="entry name" value="WD40_repeat_CS"/>
</dbReference>
<dbReference type="GO" id="GO:0000027">
    <property type="term" value="P:ribosomal large subunit assembly"/>
    <property type="evidence" value="ECO:0007669"/>
    <property type="project" value="TreeGrafter"/>
</dbReference>
<protein>
    <submittedName>
        <fullName evidence="8">Guanine nucleotide-binding protein, beta subunit</fullName>
    </submittedName>
</protein>
<name>A0A2P5FJH5_TREOI</name>
<dbReference type="SMART" id="SM00320">
    <property type="entry name" value="WD40"/>
    <property type="match status" value="2"/>
</dbReference>
<evidence type="ECO:0000313" key="8">
    <source>
        <dbReference type="EMBL" id="PON97906.1"/>
    </source>
</evidence>
<keyword evidence="2 5" id="KW-0853">WD repeat</keyword>
<dbReference type="Proteomes" id="UP000237000">
    <property type="component" value="Unassembled WGS sequence"/>
</dbReference>
<evidence type="ECO:0000259" key="7">
    <source>
        <dbReference type="Pfam" id="PF08154"/>
    </source>
</evidence>
<dbReference type="InterPro" id="IPR001680">
    <property type="entry name" value="WD40_rpt"/>
</dbReference>
<dbReference type="STRING" id="63057.A0A2P5FJH5"/>
<dbReference type="GO" id="GO:0005730">
    <property type="term" value="C:nucleolus"/>
    <property type="evidence" value="ECO:0007669"/>
    <property type="project" value="UniProtKB-SubCell"/>
</dbReference>
<feature type="domain" description="NLE" evidence="7">
    <location>
        <begin position="19"/>
        <end position="74"/>
    </location>
</feature>
<sequence>MGLGSKVEAPFQSMLCLLKDPNVTPLGKPMFLPQTAGPQHLQHIINQLLNNEEMLPYAFYISDVELVVPLGHYMEKNKVPVEKAFSIVYQSQVIFRIRPVYRCSATIGGHQEAIVSVAFGPDGQHLASGSGDTTVRLWDLNTQTPSYTCRGHKHYVLFVSWSHDGKRLMSGSRAGETLSWDPQTGKQLGSPLMVNSS</sequence>
<proteinExistence type="predicted"/>
<dbReference type="PROSITE" id="PS50082">
    <property type="entry name" value="WD_REPEATS_2"/>
    <property type="match status" value="2"/>
</dbReference>
<evidence type="ECO:0000256" key="6">
    <source>
        <dbReference type="SAM" id="MobiDB-lite"/>
    </source>
</evidence>
<evidence type="ECO:0000256" key="3">
    <source>
        <dbReference type="ARBA" id="ARBA00022737"/>
    </source>
</evidence>
<accession>A0A2P5FJH5</accession>
<feature type="repeat" description="WD" evidence="5">
    <location>
        <begin position="149"/>
        <end position="190"/>
    </location>
</feature>
<dbReference type="PROSITE" id="PS50294">
    <property type="entry name" value="WD_REPEATS_REGION"/>
    <property type="match status" value="1"/>
</dbReference>
<dbReference type="PROSITE" id="PS00678">
    <property type="entry name" value="WD_REPEATS_1"/>
    <property type="match status" value="1"/>
</dbReference>
<dbReference type="InterPro" id="IPR015943">
    <property type="entry name" value="WD40/YVTN_repeat-like_dom_sf"/>
</dbReference>
<evidence type="ECO:0000256" key="4">
    <source>
        <dbReference type="ARBA" id="ARBA00023242"/>
    </source>
</evidence>
<dbReference type="PANTHER" id="PTHR19848">
    <property type="entry name" value="WD40 REPEAT PROTEIN"/>
    <property type="match status" value="1"/>
</dbReference>
<evidence type="ECO:0000313" key="9">
    <source>
        <dbReference type="Proteomes" id="UP000237000"/>
    </source>
</evidence>
<dbReference type="Gene3D" id="2.130.10.10">
    <property type="entry name" value="YVTN repeat-like/Quinoprotein amine dehydrogenase"/>
    <property type="match status" value="1"/>
</dbReference>
<feature type="repeat" description="WD" evidence="5">
    <location>
        <begin position="107"/>
        <end position="148"/>
    </location>
</feature>
<evidence type="ECO:0000256" key="5">
    <source>
        <dbReference type="PROSITE-ProRule" id="PRU00221"/>
    </source>
</evidence>
<dbReference type="OrthoDB" id="10267436at2759"/>
<keyword evidence="4" id="KW-0539">Nucleus</keyword>
<dbReference type="Pfam" id="PF00400">
    <property type="entry name" value="WD40"/>
    <property type="match status" value="2"/>
</dbReference>
<keyword evidence="9" id="KW-1185">Reference proteome</keyword>
<feature type="compositionally biased region" description="Polar residues" evidence="6">
    <location>
        <begin position="180"/>
        <end position="197"/>
    </location>
</feature>
<dbReference type="Pfam" id="PF08154">
    <property type="entry name" value="NLE"/>
    <property type="match status" value="1"/>
</dbReference>
<evidence type="ECO:0000256" key="2">
    <source>
        <dbReference type="ARBA" id="ARBA00022574"/>
    </source>
</evidence>
<dbReference type="SUPFAM" id="SSF50978">
    <property type="entry name" value="WD40 repeat-like"/>
    <property type="match status" value="1"/>
</dbReference>
<dbReference type="AlphaFoldDB" id="A0A2P5FJH5"/>
<comment type="caution">
    <text evidence="8">The sequence shown here is derived from an EMBL/GenBank/DDBJ whole genome shotgun (WGS) entry which is preliminary data.</text>
</comment>
<reference evidence="9" key="1">
    <citation type="submission" date="2016-06" db="EMBL/GenBank/DDBJ databases">
        <title>Parallel loss of symbiosis genes in relatives of nitrogen-fixing non-legume Parasponia.</title>
        <authorList>
            <person name="Van Velzen R."/>
            <person name="Holmer R."/>
            <person name="Bu F."/>
            <person name="Rutten L."/>
            <person name="Van Zeijl A."/>
            <person name="Liu W."/>
            <person name="Santuari L."/>
            <person name="Cao Q."/>
            <person name="Sharma T."/>
            <person name="Shen D."/>
            <person name="Roswanjaya Y."/>
            <person name="Wardhani T."/>
            <person name="Kalhor M.S."/>
            <person name="Jansen J."/>
            <person name="Van den Hoogen J."/>
            <person name="Gungor B."/>
            <person name="Hartog M."/>
            <person name="Hontelez J."/>
            <person name="Verver J."/>
            <person name="Yang W.-C."/>
            <person name="Schijlen E."/>
            <person name="Repin R."/>
            <person name="Schilthuizen M."/>
            <person name="Schranz E."/>
            <person name="Heidstra R."/>
            <person name="Miyata K."/>
            <person name="Fedorova E."/>
            <person name="Kohlen W."/>
            <person name="Bisseling T."/>
            <person name="Smit S."/>
            <person name="Geurts R."/>
        </authorList>
    </citation>
    <scope>NUCLEOTIDE SEQUENCE [LARGE SCALE GENOMIC DNA]</scope>
    <source>
        <strain evidence="9">cv. RG33-2</strain>
    </source>
</reference>
<evidence type="ECO:0000256" key="1">
    <source>
        <dbReference type="ARBA" id="ARBA00004604"/>
    </source>
</evidence>